<dbReference type="PANTHER" id="PTHR30100:SF1">
    <property type="entry name" value="PHOSPHATE ACYLTRANSFERASE"/>
    <property type="match status" value="1"/>
</dbReference>
<keyword evidence="2 10" id="KW-0963">Cytoplasm</keyword>
<evidence type="ECO:0000256" key="6">
    <source>
        <dbReference type="ARBA" id="ARBA00023209"/>
    </source>
</evidence>
<comment type="function">
    <text evidence="10">Catalyzes the reversible formation of acyl-phosphate (acyl-PO(4)) from acyl-[acyl-carrier-protein] (acyl-ACP). This enzyme utilizes acyl-ACP as fatty acyl donor, but not acyl-CoA.</text>
</comment>
<dbReference type="PANTHER" id="PTHR30100">
    <property type="entry name" value="FATTY ACID/PHOSPHOLIPID SYNTHESIS PROTEIN PLSX"/>
    <property type="match status" value="1"/>
</dbReference>
<evidence type="ECO:0000256" key="5">
    <source>
        <dbReference type="ARBA" id="ARBA00023098"/>
    </source>
</evidence>
<name>A0A3Q9BSR8_9BURK</name>
<organism evidence="11 12">
    <name type="scientific">Undibacterium parvum</name>
    <dbReference type="NCBI Taxonomy" id="401471"/>
    <lineage>
        <taxon>Bacteria</taxon>
        <taxon>Pseudomonadati</taxon>
        <taxon>Pseudomonadota</taxon>
        <taxon>Betaproteobacteria</taxon>
        <taxon>Burkholderiales</taxon>
        <taxon>Oxalobacteraceae</taxon>
        <taxon>Undibacterium</taxon>
    </lineage>
</organism>
<comment type="subunit">
    <text evidence="9 10">Homodimer. Probably interacts with PlsY.</text>
</comment>
<dbReference type="SUPFAM" id="SSF53659">
    <property type="entry name" value="Isocitrate/Isopropylmalate dehydrogenase-like"/>
    <property type="match status" value="1"/>
</dbReference>
<dbReference type="RefSeq" id="WP_126129077.1">
    <property type="nucleotide sequence ID" value="NZ_CP034464.1"/>
</dbReference>
<keyword evidence="7 10" id="KW-1208">Phospholipid metabolism</keyword>
<dbReference type="UniPathway" id="UPA00085"/>
<comment type="catalytic activity">
    <reaction evidence="1 10">
        <text>a fatty acyl-[ACP] + phosphate = an acyl phosphate + holo-[ACP]</text>
        <dbReference type="Rhea" id="RHEA:42292"/>
        <dbReference type="Rhea" id="RHEA-COMP:9685"/>
        <dbReference type="Rhea" id="RHEA-COMP:14125"/>
        <dbReference type="ChEBI" id="CHEBI:43474"/>
        <dbReference type="ChEBI" id="CHEBI:59918"/>
        <dbReference type="ChEBI" id="CHEBI:64479"/>
        <dbReference type="ChEBI" id="CHEBI:138651"/>
        <dbReference type="EC" id="2.3.1.274"/>
    </reaction>
</comment>
<dbReference type="EMBL" id="CP034464">
    <property type="protein sequence ID" value="AZP13708.1"/>
    <property type="molecule type" value="Genomic_DNA"/>
</dbReference>
<reference evidence="11 12" key="1">
    <citation type="journal article" date="2011" name="Int. J. Syst. Evol. Microbiol.">
        <title>Description of Undibacterium oligocarboniphilum sp. nov., isolated from purified water, and Undibacterium pigrum strain CCUG 49012 as the type strain of Undibacterium parvum sp. nov., and emended descriptions of the genus Undibacterium and the species Undibacterium pigrum.</title>
        <authorList>
            <person name="Eder W."/>
            <person name="Wanner G."/>
            <person name="Ludwig W."/>
            <person name="Busse H.J."/>
            <person name="Ziemke-Kageler F."/>
            <person name="Lang E."/>
        </authorList>
    </citation>
    <scope>NUCLEOTIDE SEQUENCE [LARGE SCALE GENOMIC DNA]</scope>
    <source>
        <strain evidence="11 12">DSM 23061</strain>
    </source>
</reference>
<dbReference type="GO" id="GO:0008654">
    <property type="term" value="P:phospholipid biosynthetic process"/>
    <property type="evidence" value="ECO:0007669"/>
    <property type="project" value="UniProtKB-KW"/>
</dbReference>
<evidence type="ECO:0000256" key="10">
    <source>
        <dbReference type="HAMAP-Rule" id="MF_00019"/>
    </source>
</evidence>
<dbReference type="GO" id="GO:0005737">
    <property type="term" value="C:cytoplasm"/>
    <property type="evidence" value="ECO:0007669"/>
    <property type="project" value="UniProtKB-SubCell"/>
</dbReference>
<dbReference type="GO" id="GO:0006633">
    <property type="term" value="P:fatty acid biosynthetic process"/>
    <property type="evidence" value="ECO:0007669"/>
    <property type="project" value="UniProtKB-UniRule"/>
</dbReference>
<keyword evidence="4 10" id="KW-0808">Transferase</keyword>
<dbReference type="HAMAP" id="MF_00019">
    <property type="entry name" value="PlsX"/>
    <property type="match status" value="1"/>
</dbReference>
<protein>
    <recommendedName>
        <fullName evidence="8 10">Phosphate acyltransferase</fullName>
        <ecNumber evidence="8 10">2.3.1.274</ecNumber>
    </recommendedName>
    <alternativeName>
        <fullName evidence="10">Acyl-ACP phosphotransacylase</fullName>
    </alternativeName>
    <alternativeName>
        <fullName evidence="10">Acyl-[acyl-carrier-protein]--phosphate acyltransferase</fullName>
    </alternativeName>
    <alternativeName>
        <fullName evidence="10">Phosphate-acyl-ACP acyltransferase</fullName>
    </alternativeName>
</protein>
<dbReference type="NCBIfam" id="TIGR00182">
    <property type="entry name" value="plsX"/>
    <property type="match status" value="1"/>
</dbReference>
<dbReference type="PIRSF" id="PIRSF002465">
    <property type="entry name" value="Phsphlp_syn_PlsX"/>
    <property type="match status" value="1"/>
</dbReference>
<keyword evidence="5 10" id="KW-0443">Lipid metabolism</keyword>
<dbReference type="InterPro" id="IPR003664">
    <property type="entry name" value="FA_synthesis"/>
</dbReference>
<dbReference type="OrthoDB" id="9806408at2"/>
<proteinExistence type="inferred from homology"/>
<dbReference type="GO" id="GO:0043811">
    <property type="term" value="F:phosphate:acyl-[acyl carrier protein] acyltransferase activity"/>
    <property type="evidence" value="ECO:0007669"/>
    <property type="project" value="UniProtKB-UniRule"/>
</dbReference>
<dbReference type="Proteomes" id="UP000275663">
    <property type="component" value="Chromosome"/>
</dbReference>
<dbReference type="InterPro" id="IPR012281">
    <property type="entry name" value="Phospholipid_synth_PlsX-like"/>
</dbReference>
<evidence type="ECO:0000256" key="1">
    <source>
        <dbReference type="ARBA" id="ARBA00001232"/>
    </source>
</evidence>
<evidence type="ECO:0000256" key="7">
    <source>
        <dbReference type="ARBA" id="ARBA00023264"/>
    </source>
</evidence>
<comment type="pathway">
    <text evidence="10">Lipid metabolism; phospholipid metabolism.</text>
</comment>
<keyword evidence="3 10" id="KW-0444">Lipid biosynthesis</keyword>
<gene>
    <name evidence="10 11" type="primary">plsX</name>
    <name evidence="11" type="ORF">EJN92_17985</name>
</gene>
<evidence type="ECO:0000256" key="3">
    <source>
        <dbReference type="ARBA" id="ARBA00022516"/>
    </source>
</evidence>
<evidence type="ECO:0000256" key="4">
    <source>
        <dbReference type="ARBA" id="ARBA00022679"/>
    </source>
</evidence>
<evidence type="ECO:0000313" key="11">
    <source>
        <dbReference type="EMBL" id="AZP13708.1"/>
    </source>
</evidence>
<evidence type="ECO:0000256" key="9">
    <source>
        <dbReference type="ARBA" id="ARBA00046608"/>
    </source>
</evidence>
<sequence>MTIKISIDCMGGDHGPSVTVAAAVSFVNREPDAEFLLVGAEAIIQAELKKNRCLNHPRISIVNATEVVTMDDPIEVALRRKKDSSMRVAVTLVKDGRAQACVSAGNTGALMAVSRYVLKTMPGVDRPAICSILPNQKNQPTYMLDLGANVDCEPLHLHQFAIMGSALVAALENKPKPSIGLLNVGVEDIKGNDVVKKTAELLRADHARGLLNFYGNVEGNDIFKGTTDIVVCDGFVGNVTLKAIEGMGRFVKSTLTDAFRSSPLNMLGALIARGAMKSISATMNPSNYNGGSLLGLRGLVFKSHGGADKYSYEWAIQRAFDAAKNDVLSRISASMALLMPAPEPASPVADDVASINETISQKTA</sequence>
<accession>A0A3Q9BSR8</accession>
<evidence type="ECO:0000256" key="8">
    <source>
        <dbReference type="ARBA" id="ARBA00024069"/>
    </source>
</evidence>
<keyword evidence="12" id="KW-1185">Reference proteome</keyword>
<comment type="subcellular location">
    <subcellularLocation>
        <location evidence="10">Cytoplasm</location>
    </subcellularLocation>
    <text evidence="10">Associated with the membrane possibly through PlsY.</text>
</comment>
<comment type="similarity">
    <text evidence="10">Belongs to the PlsX family.</text>
</comment>
<evidence type="ECO:0000256" key="2">
    <source>
        <dbReference type="ARBA" id="ARBA00022490"/>
    </source>
</evidence>
<dbReference type="Pfam" id="PF02504">
    <property type="entry name" value="FA_synthesis"/>
    <property type="match status" value="1"/>
</dbReference>
<dbReference type="KEGG" id="upv:EJN92_17985"/>
<evidence type="ECO:0000313" key="12">
    <source>
        <dbReference type="Proteomes" id="UP000275663"/>
    </source>
</evidence>
<dbReference type="Gene3D" id="3.40.718.10">
    <property type="entry name" value="Isopropylmalate Dehydrogenase"/>
    <property type="match status" value="1"/>
</dbReference>
<keyword evidence="6 10" id="KW-0594">Phospholipid biosynthesis</keyword>
<keyword evidence="11" id="KW-0012">Acyltransferase</keyword>
<dbReference type="AlphaFoldDB" id="A0A3Q9BSR8"/>
<dbReference type="EC" id="2.3.1.274" evidence="8 10"/>